<reference evidence="4 5" key="1">
    <citation type="submission" date="2019-07" db="EMBL/GenBank/DDBJ databases">
        <title>Whole genome shotgun sequence of Reyranella soli NBRC 108950.</title>
        <authorList>
            <person name="Hosoyama A."/>
            <person name="Uohara A."/>
            <person name="Ohji S."/>
            <person name="Ichikawa N."/>
        </authorList>
    </citation>
    <scope>NUCLEOTIDE SEQUENCE [LARGE SCALE GENOMIC DNA]</scope>
    <source>
        <strain evidence="4 5">NBRC 108950</strain>
    </source>
</reference>
<dbReference type="Pfam" id="PF00753">
    <property type="entry name" value="Lactamase_B"/>
    <property type="match status" value="1"/>
</dbReference>
<dbReference type="RefSeq" id="WP_147151469.1">
    <property type="nucleotide sequence ID" value="NZ_BKAJ01000074.1"/>
</dbReference>
<dbReference type="GO" id="GO:0004521">
    <property type="term" value="F:RNA endonuclease activity"/>
    <property type="evidence" value="ECO:0007669"/>
    <property type="project" value="TreeGrafter"/>
</dbReference>
<keyword evidence="1 4" id="KW-0378">Hydrolase</keyword>
<proteinExistence type="predicted"/>
<dbReference type="CDD" id="cd16295">
    <property type="entry name" value="TTHA0252-CPSF-like_MBL-fold"/>
    <property type="match status" value="1"/>
</dbReference>
<dbReference type="SMART" id="SM00849">
    <property type="entry name" value="Lactamase_B"/>
    <property type="match status" value="1"/>
</dbReference>
<evidence type="ECO:0000313" key="4">
    <source>
        <dbReference type="EMBL" id="GEP57098.1"/>
    </source>
</evidence>
<dbReference type="GO" id="GO:0016787">
    <property type="term" value="F:hydrolase activity"/>
    <property type="evidence" value="ECO:0007669"/>
    <property type="project" value="UniProtKB-KW"/>
</dbReference>
<dbReference type="PANTHER" id="PTHR11203">
    <property type="entry name" value="CLEAVAGE AND POLYADENYLATION SPECIFICITY FACTOR FAMILY MEMBER"/>
    <property type="match status" value="1"/>
</dbReference>
<dbReference type="PANTHER" id="PTHR11203:SF37">
    <property type="entry name" value="INTEGRATOR COMPLEX SUBUNIT 11"/>
    <property type="match status" value="1"/>
</dbReference>
<gene>
    <name evidence="4" type="ORF">RSO01_42640</name>
</gene>
<dbReference type="InterPro" id="IPR050698">
    <property type="entry name" value="MBL"/>
</dbReference>
<keyword evidence="5" id="KW-1185">Reference proteome</keyword>
<dbReference type="EMBL" id="BKAJ01000074">
    <property type="protein sequence ID" value="GEP57098.1"/>
    <property type="molecule type" value="Genomic_DNA"/>
</dbReference>
<dbReference type="InterPro" id="IPR011108">
    <property type="entry name" value="RMMBL"/>
</dbReference>
<evidence type="ECO:0000259" key="3">
    <source>
        <dbReference type="SMART" id="SM01027"/>
    </source>
</evidence>
<accession>A0A512NDT7</accession>
<dbReference type="SMART" id="SM01027">
    <property type="entry name" value="Beta-Casp"/>
    <property type="match status" value="1"/>
</dbReference>
<protein>
    <submittedName>
        <fullName evidence="4">MBL fold metallo-hydrolase</fullName>
    </submittedName>
</protein>
<evidence type="ECO:0000259" key="2">
    <source>
        <dbReference type="SMART" id="SM00849"/>
    </source>
</evidence>
<dbReference type="OrthoDB" id="9803916at2"/>
<evidence type="ECO:0000313" key="5">
    <source>
        <dbReference type="Proteomes" id="UP000321058"/>
    </source>
</evidence>
<dbReference type="Proteomes" id="UP000321058">
    <property type="component" value="Unassembled WGS sequence"/>
</dbReference>
<evidence type="ECO:0000256" key="1">
    <source>
        <dbReference type="ARBA" id="ARBA00022801"/>
    </source>
</evidence>
<sequence>MNVSLHTHGAAGTVTGSCYRLVTPGGDLLVDCGMFQGPKSLRGLNYRQLPFEASTIEAVLLTHAHIDHTGLFPKLALAGFHGKAWTTDATRDLLHWLLPDAGAIQEGDVDRLNRRNSRRGEPPVAPVYTRSDAEASLSLLSVQRYDSWFEPVKGVRTRLRNAGHILGSAFIEMEVDARPRPLRFVFSGDIGPQEKALQPDPSMPDPCDILLLESTYGNRLRQRLTEADRRSLLGRELSDALKAGGNVIIPVFAVERTQEILDDIARLKRDGEIGAVQVFLDSPLAGRTTEVFRRHRRALERGTDGTVFTGGDFRLVETVEQSKAIGRIHGGAVILAGSGMCDAGRVKHHLKDHLWRPDSTVLFVGYQAPGTLGALVRDGARRVRIHGEEINVKARIRAIDAYSGHADRDELVEWARPLLPTLGSAMLVHGEPDAVQGLADSLSAAGLDHPRIVAPELDQAFSIVFRDGRWLALPSRAAATPRLAPAQASAARDWHNDYAATLLDLRNVLLQESDDRQRQQLLNEVRRLIGSHGAGAGSGSKPGTTMSGRA</sequence>
<comment type="caution">
    <text evidence="4">The sequence shown here is derived from an EMBL/GenBank/DDBJ whole genome shotgun (WGS) entry which is preliminary data.</text>
</comment>
<dbReference type="AlphaFoldDB" id="A0A512NDT7"/>
<feature type="domain" description="Metallo-beta-lactamase" evidence="2">
    <location>
        <begin position="15"/>
        <end position="235"/>
    </location>
</feature>
<feature type="domain" description="Beta-Casp" evidence="3">
    <location>
        <begin position="257"/>
        <end position="376"/>
    </location>
</feature>
<name>A0A512NDT7_9HYPH</name>
<dbReference type="Pfam" id="PF07521">
    <property type="entry name" value="RMMBL"/>
    <property type="match status" value="1"/>
</dbReference>
<dbReference type="SUPFAM" id="SSF56281">
    <property type="entry name" value="Metallo-hydrolase/oxidoreductase"/>
    <property type="match status" value="1"/>
</dbReference>
<organism evidence="4 5">
    <name type="scientific">Reyranella soli</name>
    <dbReference type="NCBI Taxonomy" id="1230389"/>
    <lineage>
        <taxon>Bacteria</taxon>
        <taxon>Pseudomonadati</taxon>
        <taxon>Pseudomonadota</taxon>
        <taxon>Alphaproteobacteria</taxon>
        <taxon>Hyphomicrobiales</taxon>
        <taxon>Reyranellaceae</taxon>
        <taxon>Reyranella</taxon>
    </lineage>
</organism>
<dbReference type="Pfam" id="PF10996">
    <property type="entry name" value="Beta-Casp"/>
    <property type="match status" value="1"/>
</dbReference>
<dbReference type="InterPro" id="IPR022712">
    <property type="entry name" value="Beta_Casp"/>
</dbReference>
<dbReference type="InterPro" id="IPR036866">
    <property type="entry name" value="RibonucZ/Hydroxyglut_hydro"/>
</dbReference>
<dbReference type="Gene3D" id="3.40.50.10890">
    <property type="match status" value="1"/>
</dbReference>
<dbReference type="InterPro" id="IPR001279">
    <property type="entry name" value="Metallo-B-lactamas"/>
</dbReference>
<dbReference type="Gene3D" id="3.60.15.10">
    <property type="entry name" value="Ribonuclease Z/Hydroxyacylglutathione hydrolase-like"/>
    <property type="match status" value="1"/>
</dbReference>